<dbReference type="PANTHER" id="PTHR34135">
    <property type="entry name" value="LYSOZYME"/>
    <property type="match status" value="1"/>
</dbReference>
<dbReference type="PROSITE" id="PS51904">
    <property type="entry name" value="GLYCOSYL_HYDROL_F25_2"/>
    <property type="match status" value="1"/>
</dbReference>
<dbReference type="SUPFAM" id="SSF50370">
    <property type="entry name" value="Ricin B-like lectins"/>
    <property type="match status" value="4"/>
</dbReference>
<dbReference type="AlphaFoldDB" id="A0A2I1M4C7"/>
<feature type="compositionally biased region" description="Polar residues" evidence="2">
    <location>
        <begin position="139"/>
        <end position="156"/>
    </location>
</feature>
<dbReference type="GO" id="GO:0016052">
    <property type="term" value="P:carbohydrate catabolic process"/>
    <property type="evidence" value="ECO:0007669"/>
    <property type="project" value="TreeGrafter"/>
</dbReference>
<dbReference type="PANTHER" id="PTHR34135:SF2">
    <property type="entry name" value="LYSOZYME"/>
    <property type="match status" value="1"/>
</dbReference>
<proteinExistence type="inferred from homology"/>
<feature type="region of interest" description="Disordered" evidence="2">
    <location>
        <begin position="131"/>
        <end position="158"/>
    </location>
</feature>
<sequence length="1018" mass="111735">MKKSSSVKLTSVLSVAVSLCLAAAPFVYAAEDVAVESTLSNSSEASTSDIPQNPSQELPETVAENIPDNSTMVSEDLAADSQGNMYRVETGEKITDATLVGTPDTPPDPLAKTDGEKFIPVDIDEVKEKIEANNKQDLNKTNAAPSSVRGSRNSSVAARVRQAALPNNNYGAHWGTYNNTPAFFESNGNLFVQQAKGVIDVSEHQGNIDWNAVKSSGNVQGVIVRLGFGSGNRLDGKAARNVQEIKRLRIPFGVYWYSYSASASDSVEEGKSTVAALHRLGISPQDLSYPVYYDMERWTWTGHAPSTNPNVNADQMKAYFNTLSSAGYSNLAVYSYTSYLNTSLRHNDIWKRTTWVAQYGARMGFTAWNTNFRGWQYSSQGRVNGIQGNVDINAFGNHTFVGGDSAPTANVNNTGTYDVRHYPLVRIDNGEYYINSKITEKISVDFPAATTDNGAQIKIYSYNHSQAQRFRFTRNNDDSYTIANVKSGKVFDVNSAHAANGARVQQWDPNGSPAQRWFIRDSGYGYFLQSALGNWVLDINGARTHNGNIVQLYSPNLSDAQKFYLASVHGPTAGRIVKITTALNPSRVLDIAAASKQNFALAQTYEWNGTSAQLYTLKEVGNGTFAILNKNSNKALEVTNNRNNNGATISQYDFNNSQAQQWIVRRNGDGTFFFQGRGSGKFAEVPGANAFLGARLGIYEGNGTTAQRWRIAEVSQNELNAINFARRYANDLPDSTYEFVRPTNKSVALDLAGASQANSANVQLYTANQTIAQRWIVSHDSLGYVTLTNKASSKVLDVSGAVACNGQNMQQYQPNGTAAQKWVAVKNTDGTYTFHSKLNTNYVVDANGNRTSNFTNVQLYTSNKSTAQKWALHDDLANGQYTFARPQNTKVVMDLNAASHANGANIQIYKSNRTGAQQWLVKHVDGHYVAIYNRSSGKVLDVPGAVVCNGQNIHQWQWNGTAAQKWIAVRNNNGTYTFHSALNYSYVIDVQANSIGNFTNVHLWEENGSQAQQWNVAE</sequence>
<dbReference type="CDD" id="cd00161">
    <property type="entry name" value="beta-trefoil_Ricin-like"/>
    <property type="match status" value="4"/>
</dbReference>
<dbReference type="EMBL" id="PKGU01000003">
    <property type="protein sequence ID" value="PKZ14995.1"/>
    <property type="molecule type" value="Genomic_DNA"/>
</dbReference>
<dbReference type="InterPro" id="IPR017853">
    <property type="entry name" value="GH"/>
</dbReference>
<dbReference type="Gene3D" id="2.80.10.50">
    <property type="match status" value="8"/>
</dbReference>
<dbReference type="GO" id="GO:0009253">
    <property type="term" value="P:peptidoglycan catabolic process"/>
    <property type="evidence" value="ECO:0007669"/>
    <property type="project" value="InterPro"/>
</dbReference>
<feature type="domain" description="Ricin B lectin" evidence="4">
    <location>
        <begin position="397"/>
        <end position="520"/>
    </location>
</feature>
<feature type="chain" id="PRO_5014151660" evidence="3">
    <location>
        <begin position="30"/>
        <end position="1018"/>
    </location>
</feature>
<organism evidence="5 6">
    <name type="scientific">Alloscardovia omnicolens</name>
    <dbReference type="NCBI Taxonomy" id="419015"/>
    <lineage>
        <taxon>Bacteria</taxon>
        <taxon>Bacillati</taxon>
        <taxon>Actinomycetota</taxon>
        <taxon>Actinomycetes</taxon>
        <taxon>Bifidobacteriales</taxon>
        <taxon>Bifidobacteriaceae</taxon>
        <taxon>Alloscardovia</taxon>
    </lineage>
</organism>
<evidence type="ECO:0000256" key="3">
    <source>
        <dbReference type="SAM" id="SignalP"/>
    </source>
</evidence>
<dbReference type="InterPro" id="IPR000772">
    <property type="entry name" value="Ricin_B_lectin"/>
</dbReference>
<dbReference type="GO" id="GO:0003796">
    <property type="term" value="F:lysozyme activity"/>
    <property type="evidence" value="ECO:0007669"/>
    <property type="project" value="InterPro"/>
</dbReference>
<dbReference type="InterPro" id="IPR035992">
    <property type="entry name" value="Ricin_B-like_lectins"/>
</dbReference>
<dbReference type="PROSITE" id="PS50231">
    <property type="entry name" value="RICIN_B_LECTIN"/>
    <property type="match status" value="4"/>
</dbReference>
<evidence type="ECO:0000256" key="2">
    <source>
        <dbReference type="SAM" id="MobiDB-lite"/>
    </source>
</evidence>
<dbReference type="RefSeq" id="WP_101541449.1">
    <property type="nucleotide sequence ID" value="NZ_PKGU01000003.1"/>
</dbReference>
<feature type="domain" description="Ricin B lectin" evidence="4">
    <location>
        <begin position="524"/>
        <end position="665"/>
    </location>
</feature>
<comment type="caution">
    <text evidence="5">The sequence shown here is derived from an EMBL/GenBank/DDBJ whole genome shotgun (WGS) entry which is preliminary data.</text>
</comment>
<evidence type="ECO:0000259" key="4">
    <source>
        <dbReference type="SMART" id="SM00458"/>
    </source>
</evidence>
<comment type="similarity">
    <text evidence="1">Belongs to the glycosyl hydrolase 25 family.</text>
</comment>
<evidence type="ECO:0000313" key="6">
    <source>
        <dbReference type="Proteomes" id="UP000242263"/>
    </source>
</evidence>
<dbReference type="Gene3D" id="3.20.20.80">
    <property type="entry name" value="Glycosidases"/>
    <property type="match status" value="1"/>
</dbReference>
<gene>
    <name evidence="5" type="ORF">CYJ32_05725</name>
</gene>
<dbReference type="SUPFAM" id="SSF51445">
    <property type="entry name" value="(Trans)glycosidases"/>
    <property type="match status" value="1"/>
</dbReference>
<keyword evidence="3" id="KW-0732">Signal</keyword>
<accession>A0A2I1M4C7</accession>
<dbReference type="GO" id="GO:0016998">
    <property type="term" value="P:cell wall macromolecule catabolic process"/>
    <property type="evidence" value="ECO:0007669"/>
    <property type="project" value="InterPro"/>
</dbReference>
<dbReference type="SMART" id="SM00458">
    <property type="entry name" value="RICIN"/>
    <property type="match status" value="4"/>
</dbReference>
<protein>
    <submittedName>
        <fullName evidence="5">1,4-beta-N-acetylmuramidase</fullName>
    </submittedName>
</protein>
<name>A0A2I1M4C7_9BIFI</name>
<dbReference type="Pfam" id="PF14200">
    <property type="entry name" value="RicinB_lectin_2"/>
    <property type="match status" value="5"/>
</dbReference>
<feature type="domain" description="Ricin B lectin" evidence="4">
    <location>
        <begin position="670"/>
        <end position="825"/>
    </location>
</feature>
<dbReference type="InterPro" id="IPR002053">
    <property type="entry name" value="Glyco_hydro_25"/>
</dbReference>
<reference evidence="5 6" key="1">
    <citation type="submission" date="2017-12" db="EMBL/GenBank/DDBJ databases">
        <title>Phylogenetic diversity of female urinary microbiome.</title>
        <authorList>
            <person name="Thomas-White K."/>
            <person name="Wolfe A.J."/>
        </authorList>
    </citation>
    <scope>NUCLEOTIDE SEQUENCE [LARGE SCALE GENOMIC DNA]</scope>
    <source>
        <strain evidence="5 6">UMB0064</strain>
    </source>
</reference>
<dbReference type="Proteomes" id="UP000242263">
    <property type="component" value="Unassembled WGS sequence"/>
</dbReference>
<feature type="domain" description="Ricin B lectin" evidence="4">
    <location>
        <begin position="830"/>
        <end position="969"/>
    </location>
</feature>
<evidence type="ECO:0000256" key="1">
    <source>
        <dbReference type="ARBA" id="ARBA00010646"/>
    </source>
</evidence>
<feature type="signal peptide" evidence="3">
    <location>
        <begin position="1"/>
        <end position="29"/>
    </location>
</feature>
<feature type="region of interest" description="Disordered" evidence="2">
    <location>
        <begin position="95"/>
        <end position="115"/>
    </location>
</feature>
<evidence type="ECO:0000313" key="5">
    <source>
        <dbReference type="EMBL" id="PKZ14995.1"/>
    </source>
</evidence>
<dbReference type="Pfam" id="PF01183">
    <property type="entry name" value="Glyco_hydro_25"/>
    <property type="match status" value="1"/>
</dbReference>